<evidence type="ECO:0000313" key="3">
    <source>
        <dbReference type="Proteomes" id="UP001379533"/>
    </source>
</evidence>
<protein>
    <submittedName>
        <fullName evidence="2">DUF885 domain-containing protein</fullName>
    </submittedName>
</protein>
<accession>A0ABZ2K7V9</accession>
<dbReference type="Pfam" id="PF05960">
    <property type="entry name" value="DUF885"/>
    <property type="match status" value="1"/>
</dbReference>
<keyword evidence="3" id="KW-1185">Reference proteome</keyword>
<sequence>MTKFLSRAMTAALFAWACVACSSSDDNPADNTSTDAKYSAIEREYVLYFLDRNPVVATYLGGAALDAKLANVDGRLRDHSASAVAEEDKALANFKQRLEALDRNTLSAAHQIDRDVALAQIEFQLHLHQVRKYQERSLDTYLDEPFRGVDWQLQGMTDTGNGKYGTEAEWQRVIERVTAVRAYLQRAQDQLRAGIASGNTPDWRMLRINGIDSAVADAEYFQKTLPDIAAERLGGPQRDTLLDSVRKAAAEAAAAYESLHQFVASEFFVEVKNGVVDKAALKSAFQADRYAFGEAEYNWALRNNLRLTKPAAQLYDEAQAVIESTQREMVQLSRSIGQERNLTLPADDMEAVRVVFAELSKKAPKDDDEMVAWYRQAGERLVKYARDTGLFEMPAEYKLDVTVTPPPLQGSISGAAYYPAPPFKESGVGRFYVSPTKNKPALLARNNASALAYLAAHEGFPGHDWHYKVMTQFRNDIARVRWLTPGAVEDSSSMWEDSGAAEGWALYSEALMAEPQAKAPNGFYSPDERLYQLKGKLTRDVRVRIDTGLHLGRISFEQAQDLFSQVVDFLPGPCQGATDETKKGSCDDAFGAIFRYSKWPTQAITYRLGKEAILDLRAEAKTRAGDRFSATEFHVRFMKQGTIPPGYFREQFLAGF</sequence>
<dbReference type="PANTHER" id="PTHR33361:SF2">
    <property type="entry name" value="DUF885 DOMAIN-CONTAINING PROTEIN"/>
    <property type="match status" value="1"/>
</dbReference>
<organism evidence="2 3">
    <name type="scientific">Pendulispora brunnea</name>
    <dbReference type="NCBI Taxonomy" id="2905690"/>
    <lineage>
        <taxon>Bacteria</taxon>
        <taxon>Pseudomonadati</taxon>
        <taxon>Myxococcota</taxon>
        <taxon>Myxococcia</taxon>
        <taxon>Myxococcales</taxon>
        <taxon>Sorangiineae</taxon>
        <taxon>Pendulisporaceae</taxon>
        <taxon>Pendulispora</taxon>
    </lineage>
</organism>
<dbReference type="Proteomes" id="UP001379533">
    <property type="component" value="Chromosome"/>
</dbReference>
<gene>
    <name evidence="2" type="ORF">LZC95_51155</name>
</gene>
<evidence type="ECO:0000313" key="2">
    <source>
        <dbReference type="EMBL" id="WXA94768.1"/>
    </source>
</evidence>
<name>A0ABZ2K7V9_9BACT</name>
<evidence type="ECO:0000256" key="1">
    <source>
        <dbReference type="SAM" id="SignalP"/>
    </source>
</evidence>
<feature type="chain" id="PRO_5046095914" evidence="1">
    <location>
        <begin position="18"/>
        <end position="656"/>
    </location>
</feature>
<dbReference type="PANTHER" id="PTHR33361">
    <property type="entry name" value="GLR0591 PROTEIN"/>
    <property type="match status" value="1"/>
</dbReference>
<proteinExistence type="predicted"/>
<feature type="signal peptide" evidence="1">
    <location>
        <begin position="1"/>
        <end position="17"/>
    </location>
</feature>
<dbReference type="RefSeq" id="WP_394845379.1">
    <property type="nucleotide sequence ID" value="NZ_CP089982.1"/>
</dbReference>
<keyword evidence="1" id="KW-0732">Signal</keyword>
<reference evidence="2 3" key="1">
    <citation type="submission" date="2021-12" db="EMBL/GenBank/DDBJ databases">
        <title>Discovery of the Pendulisporaceae a myxobacterial family with distinct sporulation behavior and unique specialized metabolism.</title>
        <authorList>
            <person name="Garcia R."/>
            <person name="Popoff A."/>
            <person name="Bader C.D."/>
            <person name="Loehr J."/>
            <person name="Walesch S."/>
            <person name="Walt C."/>
            <person name="Boldt J."/>
            <person name="Bunk B."/>
            <person name="Haeckl F.J.F.P.J."/>
            <person name="Gunesch A.P."/>
            <person name="Birkelbach J."/>
            <person name="Nuebel U."/>
            <person name="Pietschmann T."/>
            <person name="Bach T."/>
            <person name="Mueller R."/>
        </authorList>
    </citation>
    <scope>NUCLEOTIDE SEQUENCE [LARGE SCALE GENOMIC DNA]</scope>
    <source>
        <strain evidence="2 3">MSr12523</strain>
    </source>
</reference>
<dbReference type="InterPro" id="IPR010281">
    <property type="entry name" value="DUF885"/>
</dbReference>
<dbReference type="EMBL" id="CP089982">
    <property type="protein sequence ID" value="WXA94768.1"/>
    <property type="molecule type" value="Genomic_DNA"/>
</dbReference>